<organism evidence="2 3">
    <name type="scientific">Colwellia psychrerythraea (strain 34H / ATCC BAA-681)</name>
    <name type="common">Vibrio psychroerythus</name>
    <dbReference type="NCBI Taxonomy" id="167879"/>
    <lineage>
        <taxon>Bacteria</taxon>
        <taxon>Pseudomonadati</taxon>
        <taxon>Pseudomonadota</taxon>
        <taxon>Gammaproteobacteria</taxon>
        <taxon>Alteromonadales</taxon>
        <taxon>Colwelliaceae</taxon>
        <taxon>Colwellia</taxon>
    </lineage>
</organism>
<evidence type="ECO:0000256" key="1">
    <source>
        <dbReference type="SAM" id="Phobius"/>
    </source>
</evidence>
<feature type="transmembrane region" description="Helical" evidence="1">
    <location>
        <begin position="12"/>
        <end position="31"/>
    </location>
</feature>
<keyword evidence="1" id="KW-0812">Transmembrane</keyword>
<dbReference type="HOGENOM" id="CLU_3250011_0_0_6"/>
<protein>
    <submittedName>
        <fullName evidence="2">Uncharacterized protein</fullName>
    </submittedName>
</protein>
<proteinExistence type="predicted"/>
<keyword evidence="1" id="KW-0472">Membrane</keyword>
<dbReference type="AlphaFoldDB" id="Q486P5"/>
<dbReference type="Proteomes" id="UP000000547">
    <property type="component" value="Chromosome"/>
</dbReference>
<reference evidence="2" key="1">
    <citation type="journal article" date="2005" name="Proc. Natl. Acad. Sci. U.S.A.">
        <title>The psychrophilic lifestyle as revealed by the genome sequence of Colwellia psychrerythraea 34H through genomic and proteomic analyses.</title>
        <authorList>
            <person name="Methe B.A."/>
            <person name="Nelson K.E."/>
            <person name="Deming J.W."/>
            <person name="Momen B."/>
            <person name="Melamud E."/>
            <person name="Zhang X."/>
            <person name="Moult J."/>
            <person name="Madupu R."/>
            <person name="Nelson W.C."/>
            <person name="Dodson R.J."/>
            <person name="Brinkac L.M."/>
            <person name="Daugherty S.C."/>
            <person name="Durkin A.S."/>
            <person name="DeBoy R.T."/>
            <person name="Kolonay J.F."/>
            <person name="Sullivan S.A."/>
            <person name="Zhou L."/>
            <person name="Davidsen T.M."/>
            <person name="Wu M."/>
            <person name="Huston A.L."/>
            <person name="Lewis M."/>
            <person name="Weaver B."/>
            <person name="Weidman J.F."/>
            <person name="Khouri H."/>
            <person name="Utterback T.R."/>
            <person name="Feldblyum T.V."/>
            <person name="Fraser C.M."/>
        </authorList>
    </citation>
    <scope>NUCLEOTIDE SEQUENCE [LARGE SCALE GENOMIC DNA]</scope>
    <source>
        <strain evidence="2">34H</strain>
    </source>
</reference>
<name>Q486P5_COLP3</name>
<evidence type="ECO:0000313" key="3">
    <source>
        <dbReference type="Proteomes" id="UP000000547"/>
    </source>
</evidence>
<evidence type="ECO:0000313" key="2">
    <source>
        <dbReference type="EMBL" id="AAZ26595.1"/>
    </source>
</evidence>
<dbReference type="EMBL" id="CP000083">
    <property type="protein sequence ID" value="AAZ26595.1"/>
    <property type="molecule type" value="Genomic_DNA"/>
</dbReference>
<gene>
    <name evidence="2" type="ordered locus">CPS_1227</name>
</gene>
<keyword evidence="1" id="KW-1133">Transmembrane helix</keyword>
<accession>Q486P5</accession>
<sequence length="42" mass="5260">MSNNKFELVTFIIFYDWFIPVQITTTMINMMPKKENQHWRYC</sequence>
<dbReference type="KEGG" id="cps:CPS_1227"/>